<dbReference type="RefSeq" id="WP_202836103.1">
    <property type="nucleotide sequence ID" value="NZ_JAETWB010000131.1"/>
</dbReference>
<evidence type="ECO:0000313" key="3">
    <source>
        <dbReference type="EMBL" id="MBL6082776.1"/>
    </source>
</evidence>
<protein>
    <submittedName>
        <fullName evidence="3">AGE family epimerase/isomerase</fullName>
    </submittedName>
</protein>
<dbReference type="SUPFAM" id="SSF48208">
    <property type="entry name" value="Six-hairpin glycosidases"/>
    <property type="match status" value="1"/>
</dbReference>
<organism evidence="3 4">
    <name type="scientific">Belnapia arida</name>
    <dbReference type="NCBI Taxonomy" id="2804533"/>
    <lineage>
        <taxon>Bacteria</taxon>
        <taxon>Pseudomonadati</taxon>
        <taxon>Pseudomonadota</taxon>
        <taxon>Alphaproteobacteria</taxon>
        <taxon>Acetobacterales</taxon>
        <taxon>Roseomonadaceae</taxon>
        <taxon>Belnapia</taxon>
    </lineage>
</organism>
<comment type="caution">
    <text evidence="3">The sequence shown here is derived from an EMBL/GenBank/DDBJ whole genome shotgun (WGS) entry which is preliminary data.</text>
</comment>
<comment type="similarity">
    <text evidence="1">Belongs to the N-acylglucosamine 2-epimerase family.</text>
</comment>
<proteinExistence type="inferred from homology"/>
<dbReference type="Proteomes" id="UP000660885">
    <property type="component" value="Unassembled WGS sequence"/>
</dbReference>
<dbReference type="Gene3D" id="1.50.10.10">
    <property type="match status" value="1"/>
</dbReference>
<evidence type="ECO:0000256" key="2">
    <source>
        <dbReference type="ARBA" id="ARBA00023235"/>
    </source>
</evidence>
<dbReference type="Pfam" id="PF07221">
    <property type="entry name" value="GlcNAc_2-epim"/>
    <property type="match status" value="1"/>
</dbReference>
<accession>A0ABS1UDL5</accession>
<dbReference type="PANTHER" id="PTHR15108">
    <property type="entry name" value="N-ACYLGLUCOSAMINE-2-EPIMERASE"/>
    <property type="match status" value="1"/>
</dbReference>
<dbReference type="InterPro" id="IPR012341">
    <property type="entry name" value="6hp_glycosidase-like_sf"/>
</dbReference>
<dbReference type="InterPro" id="IPR008928">
    <property type="entry name" value="6-hairpin_glycosidase_sf"/>
</dbReference>
<evidence type="ECO:0000313" key="4">
    <source>
        <dbReference type="Proteomes" id="UP000660885"/>
    </source>
</evidence>
<keyword evidence="4" id="KW-1185">Reference proteome</keyword>
<dbReference type="EMBL" id="JAETWB010000131">
    <property type="protein sequence ID" value="MBL6082776.1"/>
    <property type="molecule type" value="Genomic_DNA"/>
</dbReference>
<reference evidence="3 4" key="1">
    <citation type="submission" date="2021-01" db="EMBL/GenBank/DDBJ databases">
        <title>Belnapia mucosa sp. nov. and Belnapia arida sp. nov., isolated from the Tabernas Desert (Almeria, Spain).</title>
        <authorList>
            <person name="Molina-Menor E."/>
            <person name="Vidal-Verdu A."/>
            <person name="Calonge A."/>
            <person name="Satari L."/>
            <person name="Pereto J."/>
            <person name="Porcar M."/>
        </authorList>
    </citation>
    <scope>NUCLEOTIDE SEQUENCE [LARGE SCALE GENOMIC DNA]</scope>
    <source>
        <strain evidence="3 4">T18</strain>
    </source>
</reference>
<name>A0ABS1UDL5_9PROT</name>
<dbReference type="InterPro" id="IPR010819">
    <property type="entry name" value="AGE/CE"/>
</dbReference>
<keyword evidence="2" id="KW-0413">Isomerase</keyword>
<evidence type="ECO:0000256" key="1">
    <source>
        <dbReference type="ARBA" id="ARBA00008558"/>
    </source>
</evidence>
<sequence length="370" mass="40579">MKRIVLPFWAAAGRDPVTGLFQERLLSNGAPDTDAVLRVRVQARQIYVYAHAAVIGWYPEGAALALGAYDRMVSVAYSPDGKGGFVHSVTPGGHVVSPLRDAYDHAFLVLALAWLLRATGEARIRTVLDALLGFVDAEMTAPDGSLLEGIPPSLPRRQNPQMHWYEAMLALMEAGFPGAAERAARHRALFETRLYHAATGSLGEYFTDDWEPVPGLEGAILEPGHHAEWVWLLRRHEALAGLSRSPAAERLLDGAMRWVEPETGLLVDEVLRGGGVHRGTRRTWLQTELAKAWLSEVELGTTGAAEQARRALVTLDRHFLRQPIQAGWLDRIDERGRPLPSLIPASALYHIFLAAAEAERVLGGGDRARA</sequence>
<gene>
    <name evidence="3" type="ORF">JMJ56_33025</name>
</gene>